<dbReference type="PROSITE" id="PS50067">
    <property type="entry name" value="KINESIN_MOTOR_2"/>
    <property type="match status" value="1"/>
</dbReference>
<dbReference type="Gene3D" id="3.40.850.10">
    <property type="entry name" value="Kinesin motor domain"/>
    <property type="match status" value="1"/>
</dbReference>
<dbReference type="SMART" id="SM00129">
    <property type="entry name" value="KISc"/>
    <property type="match status" value="1"/>
</dbReference>
<evidence type="ECO:0000313" key="4">
    <source>
        <dbReference type="Proteomes" id="UP000736787"/>
    </source>
</evidence>
<dbReference type="VEuPathDB" id="FungiDB:PC110_g1573"/>
<organism evidence="3 4">
    <name type="scientific">Phytophthora cactorum</name>
    <dbReference type="NCBI Taxonomy" id="29920"/>
    <lineage>
        <taxon>Eukaryota</taxon>
        <taxon>Sar</taxon>
        <taxon>Stramenopiles</taxon>
        <taxon>Oomycota</taxon>
        <taxon>Peronosporomycetes</taxon>
        <taxon>Peronosporales</taxon>
        <taxon>Peronosporaceae</taxon>
        <taxon>Phytophthora</taxon>
    </lineage>
</organism>
<name>A0A8T1EBL5_9STRA</name>
<dbReference type="EMBL" id="RCMK01000068">
    <property type="protein sequence ID" value="KAG2950537.1"/>
    <property type="molecule type" value="Genomic_DNA"/>
</dbReference>
<dbReference type="PANTHER" id="PTHR47972">
    <property type="entry name" value="KINESIN-LIKE PROTEIN KLP-3"/>
    <property type="match status" value="1"/>
</dbReference>
<dbReference type="InterPro" id="IPR036961">
    <property type="entry name" value="Kinesin_motor_dom_sf"/>
</dbReference>
<reference evidence="3" key="1">
    <citation type="submission" date="2018-10" db="EMBL/GenBank/DDBJ databases">
        <title>Effector identification in a new, highly contiguous assembly of the strawberry crown rot pathogen Phytophthora cactorum.</title>
        <authorList>
            <person name="Armitage A.D."/>
            <person name="Nellist C.F."/>
            <person name="Bates H."/>
            <person name="Vickerstaff R.J."/>
            <person name="Harrison R.J."/>
        </authorList>
    </citation>
    <scope>NUCLEOTIDE SEQUENCE</scope>
    <source>
        <strain evidence="3">4040</strain>
    </source>
</reference>
<proteinExistence type="inferred from homology"/>
<dbReference type="InterPro" id="IPR027417">
    <property type="entry name" value="P-loop_NTPase"/>
</dbReference>
<dbReference type="GO" id="GO:0005524">
    <property type="term" value="F:ATP binding"/>
    <property type="evidence" value="ECO:0007669"/>
    <property type="project" value="InterPro"/>
</dbReference>
<gene>
    <name evidence="3" type="ORF">PC117_g4354</name>
</gene>
<dbReference type="InterPro" id="IPR001752">
    <property type="entry name" value="Kinesin_motor_dom"/>
</dbReference>
<accession>A0A8T1EBL5</accession>
<dbReference type="AlphaFoldDB" id="A0A8T1EBL5"/>
<protein>
    <recommendedName>
        <fullName evidence="2">Kinesin motor domain-containing protein</fullName>
    </recommendedName>
</protein>
<dbReference type="PANTHER" id="PTHR47972:SF28">
    <property type="entry name" value="KINESIN-LIKE PROTEIN KLP-3"/>
    <property type="match status" value="1"/>
</dbReference>
<sequence>MSGHTGAIGADEAGVWYAILVPIGGADRCLEVAMAERRLHNQLPVPSFAFLHAFLGTNARSSLSFNAGSPHPGDSYQTSHRLPGPTHCPARSYTRSLPITRPSPVSASTLLCRPGCQPASGAESASTTTIEDKWETRFAEQLDEHERALAQERERSFETLRDKTKELKAIRKMNMDLYENWSRSGMSLEKTKLSAALEMKIADREAISRKLHNTVQELRGNVRIHVRLRLFLPSDGAELMPENPQSVMKFDTFAYMITTNVGSPHTFKFDKIYSQFDSQEFVFQDVSDFIQSAVNGYNVCIFAHSQAVSGKTHTMQRSGAKFSLIVTSYEINNGAIRDLLTVKSDSDVKHCIRTDYRDRNYVEGLDEVDIDFDRAAKQVDEIMNLTARNRSVDRMDMNAHSPRSRSIVTLKIHGYNEAQDTEGERSLNLVDLASSERLSRSNATGDRLKEAQAINKSLSVLAGVFQALAKKSAHVSYRNSKFTFALQPALSGKVSR</sequence>
<evidence type="ECO:0000259" key="2">
    <source>
        <dbReference type="PROSITE" id="PS50067"/>
    </source>
</evidence>
<dbReference type="SUPFAM" id="SSF52540">
    <property type="entry name" value="P-loop containing nucleoside triphosphate hydrolases"/>
    <property type="match status" value="1"/>
</dbReference>
<dbReference type="GO" id="GO:0003777">
    <property type="term" value="F:microtubule motor activity"/>
    <property type="evidence" value="ECO:0007669"/>
    <property type="project" value="InterPro"/>
</dbReference>
<dbReference type="GO" id="GO:0007018">
    <property type="term" value="P:microtubule-based movement"/>
    <property type="evidence" value="ECO:0007669"/>
    <property type="project" value="InterPro"/>
</dbReference>
<dbReference type="Proteomes" id="UP000736787">
    <property type="component" value="Unassembled WGS sequence"/>
</dbReference>
<comment type="caution">
    <text evidence="3">The sequence shown here is derived from an EMBL/GenBank/DDBJ whole genome shotgun (WGS) entry which is preliminary data.</text>
</comment>
<dbReference type="InterPro" id="IPR027640">
    <property type="entry name" value="Kinesin-like_fam"/>
</dbReference>
<dbReference type="Pfam" id="PF00225">
    <property type="entry name" value="Kinesin"/>
    <property type="match status" value="2"/>
</dbReference>
<evidence type="ECO:0000256" key="1">
    <source>
        <dbReference type="PROSITE-ProRule" id="PRU00283"/>
    </source>
</evidence>
<evidence type="ECO:0000313" key="3">
    <source>
        <dbReference type="EMBL" id="KAG2950537.1"/>
    </source>
</evidence>
<feature type="domain" description="Kinesin motor" evidence="2">
    <location>
        <begin position="221"/>
        <end position="496"/>
    </location>
</feature>
<comment type="similarity">
    <text evidence="1">Belongs to the TRAFAC class myosin-kinesin ATPase superfamily. Kinesin family.</text>
</comment>
<dbReference type="GO" id="GO:0015630">
    <property type="term" value="C:microtubule cytoskeleton"/>
    <property type="evidence" value="ECO:0007669"/>
    <property type="project" value="TreeGrafter"/>
</dbReference>
<dbReference type="VEuPathDB" id="FungiDB:PC110_g2198"/>
<dbReference type="PRINTS" id="PR00380">
    <property type="entry name" value="KINESINHEAVY"/>
</dbReference>
<dbReference type="GO" id="GO:0008017">
    <property type="term" value="F:microtubule binding"/>
    <property type="evidence" value="ECO:0007669"/>
    <property type="project" value="InterPro"/>
</dbReference>
<comment type="caution">
    <text evidence="1">Lacks conserved residue(s) required for the propagation of feature annotation.</text>
</comment>